<feature type="signal peptide" evidence="2">
    <location>
        <begin position="1"/>
        <end position="24"/>
    </location>
</feature>
<evidence type="ECO:0000313" key="4">
    <source>
        <dbReference type="Proteomes" id="UP001500552"/>
    </source>
</evidence>
<dbReference type="Proteomes" id="UP001500552">
    <property type="component" value="Unassembled WGS sequence"/>
</dbReference>
<keyword evidence="1" id="KW-0175">Coiled coil</keyword>
<accession>A0ABP8M0Z6</accession>
<comment type="caution">
    <text evidence="3">The sequence shown here is derived from an EMBL/GenBank/DDBJ whole genome shotgun (WGS) entry which is preliminary data.</text>
</comment>
<evidence type="ECO:0000313" key="3">
    <source>
        <dbReference type="EMBL" id="GAA4440815.1"/>
    </source>
</evidence>
<dbReference type="RefSeq" id="WP_345161392.1">
    <property type="nucleotide sequence ID" value="NZ_BAABHC010000029.1"/>
</dbReference>
<keyword evidence="2" id="KW-0732">Signal</keyword>
<keyword evidence="4" id="KW-1185">Reference proteome</keyword>
<feature type="coiled-coil region" evidence="1">
    <location>
        <begin position="69"/>
        <end position="96"/>
    </location>
</feature>
<protein>
    <submittedName>
        <fullName evidence="3">Uncharacterized protein</fullName>
    </submittedName>
</protein>
<dbReference type="EMBL" id="BAABHC010000029">
    <property type="protein sequence ID" value="GAA4440815.1"/>
    <property type="molecule type" value="Genomic_DNA"/>
</dbReference>
<proteinExistence type="predicted"/>
<gene>
    <name evidence="3" type="ORF">GCM10023188_38550</name>
</gene>
<feature type="chain" id="PRO_5047009925" evidence="2">
    <location>
        <begin position="25"/>
        <end position="209"/>
    </location>
</feature>
<name>A0ABP8M0Z6_9BACT</name>
<organism evidence="3 4">
    <name type="scientific">Pontibacter saemangeumensis</name>
    <dbReference type="NCBI Taxonomy" id="1084525"/>
    <lineage>
        <taxon>Bacteria</taxon>
        <taxon>Pseudomonadati</taxon>
        <taxon>Bacteroidota</taxon>
        <taxon>Cytophagia</taxon>
        <taxon>Cytophagales</taxon>
        <taxon>Hymenobacteraceae</taxon>
        <taxon>Pontibacter</taxon>
    </lineage>
</organism>
<reference evidence="4" key="1">
    <citation type="journal article" date="2019" name="Int. J. Syst. Evol. Microbiol.">
        <title>The Global Catalogue of Microorganisms (GCM) 10K type strain sequencing project: providing services to taxonomists for standard genome sequencing and annotation.</title>
        <authorList>
            <consortium name="The Broad Institute Genomics Platform"/>
            <consortium name="The Broad Institute Genome Sequencing Center for Infectious Disease"/>
            <person name="Wu L."/>
            <person name="Ma J."/>
        </authorList>
    </citation>
    <scope>NUCLEOTIDE SEQUENCE [LARGE SCALE GENOMIC DNA]</scope>
    <source>
        <strain evidence="4">JCM 17926</strain>
    </source>
</reference>
<sequence>MKKMLKWILAGVLATAALGGGAQAQSKVEQDLTELRAWMQRRSAQADSTIRKEWPNVKQEYKELTYGLNRNTQQLSEESQKEYKTMKERYGEWEARNESISVDLDGHELERWERQLTGTTNISRLKPTRMRDAYVQALDITRSQRREWSLRDWEYAEFVLGELNSRKAEVLNQLNNSDKIKIAALQVEFASLKKGREARDAYEHMRENN</sequence>
<evidence type="ECO:0000256" key="1">
    <source>
        <dbReference type="SAM" id="Coils"/>
    </source>
</evidence>
<evidence type="ECO:0000256" key="2">
    <source>
        <dbReference type="SAM" id="SignalP"/>
    </source>
</evidence>